<dbReference type="Proteomes" id="UP001497516">
    <property type="component" value="Chromosome 5"/>
</dbReference>
<evidence type="ECO:0000313" key="2">
    <source>
        <dbReference type="Proteomes" id="UP001497516"/>
    </source>
</evidence>
<evidence type="ECO:0000313" key="1">
    <source>
        <dbReference type="EMBL" id="CAL1388510.1"/>
    </source>
</evidence>
<dbReference type="GO" id="GO:0006355">
    <property type="term" value="P:regulation of DNA-templated transcription"/>
    <property type="evidence" value="ECO:0007669"/>
    <property type="project" value="InterPro"/>
</dbReference>
<proteinExistence type="predicted"/>
<protein>
    <recommendedName>
        <fullName evidence="3">NAC domain-containing protein</fullName>
    </recommendedName>
</protein>
<gene>
    <name evidence="1" type="ORF">LTRI10_LOCUS29438</name>
</gene>
<dbReference type="AlphaFoldDB" id="A0AAV2ESQ8"/>
<sequence>MRISGITPGVQFEPTDDQIVTYLLDKVMEMLCPKIRLKKAKAKNGELDGGGGRAERTVGFKATWRSSKDDPIFLSGQEVQIGLKWTFTYLPNLRSAAPRNKEAGDGFSMTEYRLNGVAIDLVICSVRRKQDRASSEIQIIDARVPPTPTAWCLRPCRSMMTQPVIGGTVFLC</sequence>
<reference evidence="1 2" key="1">
    <citation type="submission" date="2024-04" db="EMBL/GenBank/DDBJ databases">
        <authorList>
            <person name="Fracassetti M."/>
        </authorList>
    </citation>
    <scope>NUCLEOTIDE SEQUENCE [LARGE SCALE GENOMIC DNA]</scope>
</reference>
<keyword evidence="2" id="KW-1185">Reference proteome</keyword>
<organism evidence="1 2">
    <name type="scientific">Linum trigynum</name>
    <dbReference type="NCBI Taxonomy" id="586398"/>
    <lineage>
        <taxon>Eukaryota</taxon>
        <taxon>Viridiplantae</taxon>
        <taxon>Streptophyta</taxon>
        <taxon>Embryophyta</taxon>
        <taxon>Tracheophyta</taxon>
        <taxon>Spermatophyta</taxon>
        <taxon>Magnoliopsida</taxon>
        <taxon>eudicotyledons</taxon>
        <taxon>Gunneridae</taxon>
        <taxon>Pentapetalae</taxon>
        <taxon>rosids</taxon>
        <taxon>fabids</taxon>
        <taxon>Malpighiales</taxon>
        <taxon>Linaceae</taxon>
        <taxon>Linum</taxon>
    </lineage>
</organism>
<dbReference type="InterPro" id="IPR036093">
    <property type="entry name" value="NAC_dom_sf"/>
</dbReference>
<dbReference type="Gene3D" id="2.170.150.80">
    <property type="entry name" value="NAC domain"/>
    <property type="match status" value="1"/>
</dbReference>
<dbReference type="SUPFAM" id="SSF101941">
    <property type="entry name" value="NAC domain"/>
    <property type="match status" value="1"/>
</dbReference>
<accession>A0AAV2ESQ8</accession>
<dbReference type="EMBL" id="OZ034818">
    <property type="protein sequence ID" value="CAL1388510.1"/>
    <property type="molecule type" value="Genomic_DNA"/>
</dbReference>
<dbReference type="GO" id="GO:0003677">
    <property type="term" value="F:DNA binding"/>
    <property type="evidence" value="ECO:0007669"/>
    <property type="project" value="InterPro"/>
</dbReference>
<name>A0AAV2ESQ8_9ROSI</name>
<evidence type="ECO:0008006" key="3">
    <source>
        <dbReference type="Google" id="ProtNLM"/>
    </source>
</evidence>